<sequence>MTTPTQPAPLKKRAVRFQRLEINTGTEDTPVWTPVRGLTTVELQVSPEEVDVSDFDSEGWADSLTTFRSWNVNIEGWEGYTGPDDEPIEDPGQDALKAKGLSTGSDAYVDVRMYRTDNNKGYQGRATANWSGTGGGVKGVTPFNCPLTGSGALTPYTHTTTP</sequence>
<organism evidence="1 2">
    <name type="scientific">Amycolatopsis thermophila</name>
    <dbReference type="NCBI Taxonomy" id="206084"/>
    <lineage>
        <taxon>Bacteria</taxon>
        <taxon>Bacillati</taxon>
        <taxon>Actinomycetota</taxon>
        <taxon>Actinomycetes</taxon>
        <taxon>Pseudonocardiales</taxon>
        <taxon>Pseudonocardiaceae</taxon>
        <taxon>Amycolatopsis</taxon>
    </lineage>
</organism>
<dbReference type="RefSeq" id="WP_306990577.1">
    <property type="nucleotide sequence ID" value="NZ_JAUSUT010000001.1"/>
</dbReference>
<keyword evidence="2" id="KW-1185">Reference proteome</keyword>
<proteinExistence type="predicted"/>
<protein>
    <recommendedName>
        <fullName evidence="3">Major tail protein</fullName>
    </recommendedName>
</protein>
<dbReference type="NCBIfam" id="NF047353">
    <property type="entry name" value="tube_lmo2291"/>
    <property type="match status" value="1"/>
</dbReference>
<dbReference type="Proteomes" id="UP001229651">
    <property type="component" value="Unassembled WGS sequence"/>
</dbReference>
<evidence type="ECO:0008006" key="3">
    <source>
        <dbReference type="Google" id="ProtNLM"/>
    </source>
</evidence>
<accession>A0ABU0ES40</accession>
<dbReference type="EMBL" id="JAUSUT010000001">
    <property type="protein sequence ID" value="MDQ0377964.1"/>
    <property type="molecule type" value="Genomic_DNA"/>
</dbReference>
<evidence type="ECO:0000313" key="2">
    <source>
        <dbReference type="Proteomes" id="UP001229651"/>
    </source>
</evidence>
<name>A0ABU0ES40_9PSEU</name>
<evidence type="ECO:0000313" key="1">
    <source>
        <dbReference type="EMBL" id="MDQ0377964.1"/>
    </source>
</evidence>
<comment type="caution">
    <text evidence="1">The sequence shown here is derived from an EMBL/GenBank/DDBJ whole genome shotgun (WGS) entry which is preliminary data.</text>
</comment>
<reference evidence="1 2" key="1">
    <citation type="submission" date="2023-07" db="EMBL/GenBank/DDBJ databases">
        <title>Sequencing the genomes of 1000 actinobacteria strains.</title>
        <authorList>
            <person name="Klenk H.-P."/>
        </authorList>
    </citation>
    <scope>NUCLEOTIDE SEQUENCE [LARGE SCALE GENOMIC DNA]</scope>
    <source>
        <strain evidence="1 2">DSM 45805</strain>
    </source>
</reference>
<gene>
    <name evidence="1" type="ORF">FB470_001958</name>
</gene>